<name>A0AAE1HER7_9NEOP</name>
<accession>A0AAE1HER7</accession>
<organism evidence="2 3">
    <name type="scientific">Frankliniella fusca</name>
    <dbReference type="NCBI Taxonomy" id="407009"/>
    <lineage>
        <taxon>Eukaryota</taxon>
        <taxon>Metazoa</taxon>
        <taxon>Ecdysozoa</taxon>
        <taxon>Arthropoda</taxon>
        <taxon>Hexapoda</taxon>
        <taxon>Insecta</taxon>
        <taxon>Pterygota</taxon>
        <taxon>Neoptera</taxon>
        <taxon>Paraneoptera</taxon>
        <taxon>Thysanoptera</taxon>
        <taxon>Terebrantia</taxon>
        <taxon>Thripoidea</taxon>
        <taxon>Thripidae</taxon>
        <taxon>Frankliniella</taxon>
    </lineage>
</organism>
<dbReference type="AlphaFoldDB" id="A0AAE1HER7"/>
<reference evidence="2" key="2">
    <citation type="journal article" date="2023" name="BMC Genomics">
        <title>Pest status, molecular evolution, and epigenetic factors derived from the genome assembly of Frankliniella fusca, a thysanopteran phytovirus vector.</title>
        <authorList>
            <person name="Catto M.A."/>
            <person name="Labadie P.E."/>
            <person name="Jacobson A.L."/>
            <person name="Kennedy G.G."/>
            <person name="Srinivasan R."/>
            <person name="Hunt B.G."/>
        </authorList>
    </citation>
    <scope>NUCLEOTIDE SEQUENCE</scope>
    <source>
        <strain evidence="2">PL_HMW_Pooled</strain>
    </source>
</reference>
<reference evidence="2" key="1">
    <citation type="submission" date="2021-07" db="EMBL/GenBank/DDBJ databases">
        <authorList>
            <person name="Catto M.A."/>
            <person name="Jacobson A."/>
            <person name="Kennedy G."/>
            <person name="Labadie P."/>
            <person name="Hunt B.G."/>
            <person name="Srinivasan R."/>
        </authorList>
    </citation>
    <scope>NUCLEOTIDE SEQUENCE</scope>
    <source>
        <strain evidence="2">PL_HMW_Pooled</strain>
        <tissue evidence="2">Head</tissue>
    </source>
</reference>
<dbReference type="PANTHER" id="PTHR45845:SF3">
    <property type="entry name" value="PURATROPHIN-1-LIKE, ISOFORM A"/>
    <property type="match status" value="1"/>
</dbReference>
<dbReference type="Proteomes" id="UP001219518">
    <property type="component" value="Unassembled WGS sequence"/>
</dbReference>
<evidence type="ECO:0000313" key="3">
    <source>
        <dbReference type="Proteomes" id="UP001219518"/>
    </source>
</evidence>
<evidence type="ECO:0000313" key="2">
    <source>
        <dbReference type="EMBL" id="KAK3919858.1"/>
    </source>
</evidence>
<gene>
    <name evidence="2" type="ORF">KUF71_009144</name>
</gene>
<dbReference type="InterPro" id="IPR052231">
    <property type="entry name" value="Rho_GEF_signaling-related"/>
</dbReference>
<dbReference type="EMBL" id="JAHWGI010000983">
    <property type="protein sequence ID" value="KAK3919858.1"/>
    <property type="molecule type" value="Genomic_DNA"/>
</dbReference>
<dbReference type="PANTHER" id="PTHR45845">
    <property type="entry name" value="RHO GUANINE NUCLEOTIDE EXCHANGE FACTOR-RELATED"/>
    <property type="match status" value="1"/>
</dbReference>
<comment type="caution">
    <text evidence="2">The sequence shown here is derived from an EMBL/GenBank/DDBJ whole genome shotgun (WGS) entry which is preliminary data.</text>
</comment>
<feature type="non-terminal residue" evidence="2">
    <location>
        <position position="1"/>
    </location>
</feature>
<sequence length="560" mass="59976">AGPGCRPGTMPLASPGEGPGPRLDDPLAAIPHIDSDEDDAQDGRQAVAAPAGSAPSTPQQPAACTRAELFPPRSLGRWQQRLLAASQEIEGNQGHLLNRNEDATAVRHGVKSDHFARSRSAVAPKSIAELSERLLAGGVQLPGVHDVTGRPLVLYDAEASAAARVSSTELASTLCYFVAVARRDSLSDGVTLLAAVDVLPDCEQGQHRLRTLDEALCLLTPEAKLSSVLVCQTRPAETSTESSTATRSAARRGVLPLSDEQYHILGDSVAQRNFLTDGALPARCGGALRHDHAAWVAFYQELEPFLEACQSCGRGLASVMAQLADQQAAPAPAPAPAAQPGAPAPGAGAGVTPEKCNTSTQLQEQPDATDSCSLSDSMSGSGGGSLHSEQSALCRALSQPALLRLRREGPRALARLGALLQDKLAHSEDVRLALARARRLFAEVDRAAVRLEQLGESRRERLRTAARLRALHEETTQVLSWLTHTGEDSLQRHATMASTLPAIRQQELDFDKFYFVSMVSACRTMLTARLARRMPQHALLTPRGWWRRGVLHFKKSVYNL</sequence>
<keyword evidence="3" id="KW-1185">Reference proteome</keyword>
<proteinExistence type="predicted"/>
<feature type="region of interest" description="Disordered" evidence="1">
    <location>
        <begin position="1"/>
        <end position="62"/>
    </location>
</feature>
<feature type="region of interest" description="Disordered" evidence="1">
    <location>
        <begin position="330"/>
        <end position="387"/>
    </location>
</feature>
<feature type="compositionally biased region" description="Polar residues" evidence="1">
    <location>
        <begin position="355"/>
        <end position="370"/>
    </location>
</feature>
<protein>
    <submittedName>
        <fullName evidence="2">Uncharacterized protein</fullName>
    </submittedName>
</protein>
<evidence type="ECO:0000256" key="1">
    <source>
        <dbReference type="SAM" id="MobiDB-lite"/>
    </source>
</evidence>